<keyword evidence="6" id="KW-1185">Reference proteome</keyword>
<evidence type="ECO:0000313" key="5">
    <source>
        <dbReference type="EMBL" id="GAA0671861.1"/>
    </source>
</evidence>
<dbReference type="InterPro" id="IPR001623">
    <property type="entry name" value="DnaJ_domain"/>
</dbReference>
<dbReference type="CDD" id="cd06257">
    <property type="entry name" value="DnaJ"/>
    <property type="match status" value="1"/>
</dbReference>
<feature type="transmembrane region" description="Helical" evidence="3">
    <location>
        <begin position="38"/>
        <end position="58"/>
    </location>
</feature>
<proteinExistence type="predicted"/>
<keyword evidence="3" id="KW-1133">Transmembrane helix</keyword>
<dbReference type="Proteomes" id="UP001500420">
    <property type="component" value="Unassembled WGS sequence"/>
</dbReference>
<evidence type="ECO:0000256" key="2">
    <source>
        <dbReference type="SAM" id="MobiDB-lite"/>
    </source>
</evidence>
<dbReference type="SMART" id="SM00271">
    <property type="entry name" value="DnaJ"/>
    <property type="match status" value="1"/>
</dbReference>
<dbReference type="SUPFAM" id="SSF46565">
    <property type="entry name" value="Chaperone J-domain"/>
    <property type="match status" value="1"/>
</dbReference>
<keyword evidence="1" id="KW-0143">Chaperone</keyword>
<gene>
    <name evidence="5" type="ORF">GCM10009020_18010</name>
</gene>
<protein>
    <recommendedName>
        <fullName evidence="4">J domain-containing protein</fullName>
    </recommendedName>
</protein>
<comment type="caution">
    <text evidence="5">The sequence shown here is derived from an EMBL/GenBank/DDBJ whole genome shotgun (WGS) entry which is preliminary data.</text>
</comment>
<keyword evidence="3" id="KW-0472">Membrane</keyword>
<dbReference type="AlphaFoldDB" id="A0AAV3TA30"/>
<dbReference type="EMBL" id="BAAADV010000003">
    <property type="protein sequence ID" value="GAA0671861.1"/>
    <property type="molecule type" value="Genomic_DNA"/>
</dbReference>
<sequence>MLEHVRPSVQRSPLLMALAGVFGVMAVLQFVLALRFSLFFLTIAAAFGLASYLVWYHASGRMADRVRRRAAAGEYERREQSRGGFGAGPREQRFRDARGPFAGVGRDSARRGSGQRGDAEGGGSRRRGGPRGQRARNGGGQAAAEGPTPAEAARVLGVTPDADRARIKEAYRQKVKTVHPDTDEGSEEAFKRVNRAYETLTDDG</sequence>
<feature type="transmembrane region" description="Helical" evidence="3">
    <location>
        <begin position="12"/>
        <end position="32"/>
    </location>
</feature>
<dbReference type="PRINTS" id="PR00625">
    <property type="entry name" value="JDOMAIN"/>
</dbReference>
<dbReference type="GO" id="GO:0042026">
    <property type="term" value="P:protein refolding"/>
    <property type="evidence" value="ECO:0007669"/>
    <property type="project" value="TreeGrafter"/>
</dbReference>
<dbReference type="GO" id="GO:0005737">
    <property type="term" value="C:cytoplasm"/>
    <property type="evidence" value="ECO:0007669"/>
    <property type="project" value="TreeGrafter"/>
</dbReference>
<dbReference type="PROSITE" id="PS50076">
    <property type="entry name" value="DNAJ_2"/>
    <property type="match status" value="1"/>
</dbReference>
<dbReference type="PANTHER" id="PTHR43096:SF52">
    <property type="entry name" value="DNAJ HOMOLOG 1, MITOCHONDRIAL-RELATED"/>
    <property type="match status" value="1"/>
</dbReference>
<reference evidence="5 6" key="1">
    <citation type="journal article" date="2019" name="Int. J. Syst. Evol. Microbiol.">
        <title>The Global Catalogue of Microorganisms (GCM) 10K type strain sequencing project: providing services to taxonomists for standard genome sequencing and annotation.</title>
        <authorList>
            <consortium name="The Broad Institute Genomics Platform"/>
            <consortium name="The Broad Institute Genome Sequencing Center for Infectious Disease"/>
            <person name="Wu L."/>
            <person name="Ma J."/>
        </authorList>
    </citation>
    <scope>NUCLEOTIDE SEQUENCE [LARGE SCALE GENOMIC DNA]</scope>
    <source>
        <strain evidence="5 6">JCM 16328</strain>
    </source>
</reference>
<organism evidence="5 6">
    <name type="scientific">Natronoarchaeum mannanilyticum</name>
    <dbReference type="NCBI Taxonomy" id="926360"/>
    <lineage>
        <taxon>Archaea</taxon>
        <taxon>Methanobacteriati</taxon>
        <taxon>Methanobacteriota</taxon>
        <taxon>Stenosarchaea group</taxon>
        <taxon>Halobacteria</taxon>
        <taxon>Halobacteriales</taxon>
        <taxon>Natronoarchaeaceae</taxon>
    </lineage>
</organism>
<evidence type="ECO:0000313" key="6">
    <source>
        <dbReference type="Proteomes" id="UP001500420"/>
    </source>
</evidence>
<dbReference type="Gene3D" id="1.10.287.110">
    <property type="entry name" value="DnaJ domain"/>
    <property type="match status" value="1"/>
</dbReference>
<evidence type="ECO:0000259" key="4">
    <source>
        <dbReference type="PROSITE" id="PS50076"/>
    </source>
</evidence>
<name>A0AAV3TA30_9EURY</name>
<dbReference type="GO" id="GO:0051082">
    <property type="term" value="F:unfolded protein binding"/>
    <property type="evidence" value="ECO:0007669"/>
    <property type="project" value="TreeGrafter"/>
</dbReference>
<accession>A0AAV3TA30</accession>
<dbReference type="Pfam" id="PF00226">
    <property type="entry name" value="DnaJ"/>
    <property type="match status" value="1"/>
</dbReference>
<evidence type="ECO:0000256" key="3">
    <source>
        <dbReference type="SAM" id="Phobius"/>
    </source>
</evidence>
<feature type="domain" description="J" evidence="4">
    <location>
        <begin position="151"/>
        <end position="204"/>
    </location>
</feature>
<dbReference type="PANTHER" id="PTHR43096">
    <property type="entry name" value="DNAJ HOMOLOG 1, MITOCHONDRIAL-RELATED"/>
    <property type="match status" value="1"/>
</dbReference>
<evidence type="ECO:0000256" key="1">
    <source>
        <dbReference type="ARBA" id="ARBA00023186"/>
    </source>
</evidence>
<keyword evidence="3" id="KW-0812">Transmembrane</keyword>
<dbReference type="InterPro" id="IPR036869">
    <property type="entry name" value="J_dom_sf"/>
</dbReference>
<feature type="region of interest" description="Disordered" evidence="2">
    <location>
        <begin position="73"/>
        <end position="161"/>
    </location>
</feature>
<feature type="compositionally biased region" description="Low complexity" evidence="2">
    <location>
        <begin position="142"/>
        <end position="153"/>
    </location>
</feature>